<dbReference type="Proteomes" id="UP000275078">
    <property type="component" value="Unassembled WGS sequence"/>
</dbReference>
<gene>
    <name evidence="2" type="ORF">BJ508DRAFT_314415</name>
</gene>
<evidence type="ECO:0000256" key="1">
    <source>
        <dbReference type="SAM" id="MobiDB-lite"/>
    </source>
</evidence>
<feature type="compositionally biased region" description="Polar residues" evidence="1">
    <location>
        <begin position="81"/>
        <end position="103"/>
    </location>
</feature>
<evidence type="ECO:0000313" key="3">
    <source>
        <dbReference type="Proteomes" id="UP000275078"/>
    </source>
</evidence>
<proteinExistence type="predicted"/>
<evidence type="ECO:0000313" key="2">
    <source>
        <dbReference type="EMBL" id="RPA72812.1"/>
    </source>
</evidence>
<accession>A0A3N4HF51</accession>
<feature type="region of interest" description="Disordered" evidence="1">
    <location>
        <begin position="69"/>
        <end position="141"/>
    </location>
</feature>
<dbReference type="AlphaFoldDB" id="A0A3N4HF51"/>
<dbReference type="EMBL" id="ML119845">
    <property type="protein sequence ID" value="RPA72812.1"/>
    <property type="molecule type" value="Genomic_DNA"/>
</dbReference>
<organism evidence="2 3">
    <name type="scientific">Ascobolus immersus RN42</name>
    <dbReference type="NCBI Taxonomy" id="1160509"/>
    <lineage>
        <taxon>Eukaryota</taxon>
        <taxon>Fungi</taxon>
        <taxon>Dikarya</taxon>
        <taxon>Ascomycota</taxon>
        <taxon>Pezizomycotina</taxon>
        <taxon>Pezizomycetes</taxon>
        <taxon>Pezizales</taxon>
        <taxon>Ascobolaceae</taxon>
        <taxon>Ascobolus</taxon>
    </lineage>
</organism>
<name>A0A3N4HF51_ASCIM</name>
<reference evidence="2 3" key="1">
    <citation type="journal article" date="2018" name="Nat. Ecol. Evol.">
        <title>Pezizomycetes genomes reveal the molecular basis of ectomycorrhizal truffle lifestyle.</title>
        <authorList>
            <person name="Murat C."/>
            <person name="Payen T."/>
            <person name="Noel B."/>
            <person name="Kuo A."/>
            <person name="Morin E."/>
            <person name="Chen J."/>
            <person name="Kohler A."/>
            <person name="Krizsan K."/>
            <person name="Balestrini R."/>
            <person name="Da Silva C."/>
            <person name="Montanini B."/>
            <person name="Hainaut M."/>
            <person name="Levati E."/>
            <person name="Barry K.W."/>
            <person name="Belfiori B."/>
            <person name="Cichocki N."/>
            <person name="Clum A."/>
            <person name="Dockter R.B."/>
            <person name="Fauchery L."/>
            <person name="Guy J."/>
            <person name="Iotti M."/>
            <person name="Le Tacon F."/>
            <person name="Lindquist E.A."/>
            <person name="Lipzen A."/>
            <person name="Malagnac F."/>
            <person name="Mello A."/>
            <person name="Molinier V."/>
            <person name="Miyauchi S."/>
            <person name="Poulain J."/>
            <person name="Riccioni C."/>
            <person name="Rubini A."/>
            <person name="Sitrit Y."/>
            <person name="Splivallo R."/>
            <person name="Traeger S."/>
            <person name="Wang M."/>
            <person name="Zifcakova L."/>
            <person name="Wipf D."/>
            <person name="Zambonelli A."/>
            <person name="Paolocci F."/>
            <person name="Nowrousian M."/>
            <person name="Ottonello S."/>
            <person name="Baldrian P."/>
            <person name="Spatafora J.W."/>
            <person name="Henrissat B."/>
            <person name="Nagy L.G."/>
            <person name="Aury J.M."/>
            <person name="Wincker P."/>
            <person name="Grigoriev I.V."/>
            <person name="Bonfante P."/>
            <person name="Martin F.M."/>
        </authorList>
    </citation>
    <scope>NUCLEOTIDE SEQUENCE [LARGE SCALE GENOMIC DNA]</scope>
    <source>
        <strain evidence="2 3">RN42</strain>
    </source>
</reference>
<feature type="compositionally biased region" description="Basic residues" evidence="1">
    <location>
        <begin position="113"/>
        <end position="126"/>
    </location>
</feature>
<keyword evidence="3" id="KW-1185">Reference proteome</keyword>
<sequence>MSQPAARPMIYLSPGIALNTYRVWDPEAGVVKIESNLRFQEDTFPAARLDDREYRKLFGDSQRVLIQLSEIGNPDAPMEASTLSDPERSQGQISLLQDDSLNSPDLAASVSTRARRKRARSAKKSRQSQNQSEDTDSPEEEIYDSIEVAGPHSSSERTTALPITSNRIISRERWPPELHFTKVMFLRVTDRPQTVAIQREKDGKRL</sequence>
<protein>
    <submittedName>
        <fullName evidence="2">Uncharacterized protein</fullName>
    </submittedName>
</protein>